<dbReference type="Pfam" id="PF02358">
    <property type="entry name" value="Trehalose_PPase"/>
    <property type="match status" value="1"/>
</dbReference>
<dbReference type="NCBIfam" id="NF011071">
    <property type="entry name" value="PRK14501.1"/>
    <property type="match status" value="1"/>
</dbReference>
<dbReference type="Pfam" id="PF00982">
    <property type="entry name" value="Glyco_transf_20"/>
    <property type="match status" value="1"/>
</dbReference>
<dbReference type="PANTHER" id="PTHR10788">
    <property type="entry name" value="TREHALOSE-6-PHOSPHATE SYNTHASE"/>
    <property type="match status" value="1"/>
</dbReference>
<dbReference type="OrthoDB" id="9761633at2"/>
<organism evidence="2 3">
    <name type="scientific">Rarobacter incanus</name>
    <dbReference type="NCBI Taxonomy" id="153494"/>
    <lineage>
        <taxon>Bacteria</taxon>
        <taxon>Bacillati</taxon>
        <taxon>Actinomycetota</taxon>
        <taxon>Actinomycetes</taxon>
        <taxon>Micrococcales</taxon>
        <taxon>Rarobacteraceae</taxon>
        <taxon>Rarobacter</taxon>
    </lineage>
</organism>
<comment type="caution">
    <text evidence="2">The sequence shown here is derived from an EMBL/GenBank/DDBJ whole genome shotgun (WGS) entry which is preliminary data.</text>
</comment>
<gene>
    <name evidence="2" type="ORF">FB389_1002</name>
</gene>
<dbReference type="InterPro" id="IPR023214">
    <property type="entry name" value="HAD_sf"/>
</dbReference>
<reference evidence="2 3" key="1">
    <citation type="submission" date="2019-06" db="EMBL/GenBank/DDBJ databases">
        <title>Sequencing the genomes of 1000 actinobacteria strains.</title>
        <authorList>
            <person name="Klenk H.-P."/>
        </authorList>
    </citation>
    <scope>NUCLEOTIDE SEQUENCE [LARGE SCALE GENOMIC DNA]</scope>
    <source>
        <strain evidence="2 3">DSM 10596</strain>
    </source>
</reference>
<dbReference type="EMBL" id="VFNV01000001">
    <property type="protein sequence ID" value="TQK76334.1"/>
    <property type="molecule type" value="Genomic_DNA"/>
</dbReference>
<dbReference type="CDD" id="cd03788">
    <property type="entry name" value="GT20_TPS"/>
    <property type="match status" value="1"/>
</dbReference>
<accession>A0A542SNW9</accession>
<proteinExistence type="inferred from homology"/>
<dbReference type="InterPro" id="IPR001830">
    <property type="entry name" value="Glyco_trans_20"/>
</dbReference>
<protein>
    <submittedName>
        <fullName evidence="2">Trehalose 6-phosphate synthase/phosphatase</fullName>
    </submittedName>
</protein>
<dbReference type="Gene3D" id="3.30.70.1020">
    <property type="entry name" value="Trehalose-6-phosphate phosphatase related protein, domain 2"/>
    <property type="match status" value="1"/>
</dbReference>
<comment type="similarity">
    <text evidence="1">Belongs to the glycosyltransferase 20 family.</text>
</comment>
<sequence length="756" mass="83118">MAKPQHDLVVVANRLPVDLRLGEDGSATWKRAPGGLVTALAPLMQSNEGAWVGWTGTADLAIDPFDDDGIWMVPVSLSDKEIKEYYEGFSNDTLWPLYHDVIAAPAFHREWWETYKEVNEHFASMADYAAAEGATVWIQDYQLQLVPQLLRAARPDLRIGYFHHIPFPPLEIYSQLPWRKQVIEGLLGADLVGFQRNGDAANFLRCVRRLTDHTTSGQQIDIDDSEDRLVRRARAAAFPISIDSGRFNKLAKTPEVRARAQAIREELGNPECVLLGVDRLDYTKGILHRIKAFGEVLQMEEIDPAKVTLIQVASPSRENVDAYQQLREDVEIQVGRINGEFGGIGHAVINYLHHSYPMEEMAALYLAADVMLVTSLRDGMNLVAKEYVAARSDDRGVLVLSEFTGAAEELHGALLINPHDIEGTKAQILKAVKMPVAEQRRRMRRLRRRVLTDDVAKWSNTYLATLSDVVTSQPERVDTPPSGTLGSDLRSALEEFSDERSPLLIASDFDGVLAPLVDDPSTSRTVPRAQRALRRLAALPQSQVSLALVSGRSLETLAQLSDAPVGTELIGSHGAERGRITEAGLVRDQLQLSEGEQSQLRHVTEGLEEIAARHSGVWVEKKPAASVLHTRMSTHDGAEQASAAAIELATRLGLRPLEGKNVVEIPVIESTKGRGLDALRAELGSTHVLYMGDDVTDEHAFAVLGDHDLSIKVGPGDSIARYRIADSSAAALVLERLAGLLAPLTKPKGKPRARKS</sequence>
<dbReference type="InterPro" id="IPR003337">
    <property type="entry name" value="Trehalose_PPase"/>
</dbReference>
<dbReference type="AlphaFoldDB" id="A0A542SNW9"/>
<dbReference type="SUPFAM" id="SSF56784">
    <property type="entry name" value="HAD-like"/>
    <property type="match status" value="1"/>
</dbReference>
<dbReference type="GO" id="GO:0003825">
    <property type="term" value="F:alpha,alpha-trehalose-phosphate synthase (UDP-forming) activity"/>
    <property type="evidence" value="ECO:0007669"/>
    <property type="project" value="TreeGrafter"/>
</dbReference>
<evidence type="ECO:0000256" key="1">
    <source>
        <dbReference type="ARBA" id="ARBA00008799"/>
    </source>
</evidence>
<dbReference type="NCBIfam" id="TIGR00685">
    <property type="entry name" value="T6PP"/>
    <property type="match status" value="1"/>
</dbReference>
<evidence type="ECO:0000313" key="2">
    <source>
        <dbReference type="EMBL" id="TQK76334.1"/>
    </source>
</evidence>
<dbReference type="GO" id="GO:0005992">
    <property type="term" value="P:trehalose biosynthetic process"/>
    <property type="evidence" value="ECO:0007669"/>
    <property type="project" value="InterPro"/>
</dbReference>
<dbReference type="PANTHER" id="PTHR10788:SF106">
    <property type="entry name" value="BCDNA.GH08860"/>
    <property type="match status" value="1"/>
</dbReference>
<dbReference type="Proteomes" id="UP000316181">
    <property type="component" value="Unassembled WGS sequence"/>
</dbReference>
<dbReference type="Gene3D" id="3.40.50.2000">
    <property type="entry name" value="Glycogen Phosphorylase B"/>
    <property type="match status" value="2"/>
</dbReference>
<evidence type="ECO:0000313" key="3">
    <source>
        <dbReference type="Proteomes" id="UP000316181"/>
    </source>
</evidence>
<dbReference type="SUPFAM" id="SSF53756">
    <property type="entry name" value="UDP-Glycosyltransferase/glycogen phosphorylase"/>
    <property type="match status" value="1"/>
</dbReference>
<dbReference type="InterPro" id="IPR036412">
    <property type="entry name" value="HAD-like_sf"/>
</dbReference>
<dbReference type="RefSeq" id="WP_142111628.1">
    <property type="nucleotide sequence ID" value="NZ_BAAATB010000002.1"/>
</dbReference>
<keyword evidence="3" id="KW-1185">Reference proteome</keyword>
<dbReference type="Gene3D" id="3.40.50.1000">
    <property type="entry name" value="HAD superfamily/HAD-like"/>
    <property type="match status" value="1"/>
</dbReference>
<name>A0A542SNW9_9MICO</name>